<proteinExistence type="predicted"/>
<dbReference type="AlphaFoldDB" id="A0A0F6CKJ5"/>
<dbReference type="EMBL" id="CP006916">
    <property type="protein sequence ID" value="AHB99617.1"/>
    <property type="molecule type" value="Genomic_DNA"/>
</dbReference>
<reference evidence="1 2" key="1">
    <citation type="journal article" date="2011" name="PLoS ONE">
        <title>Core proteome of the minimal cell: comparative proteomics of three mollicute species.</title>
        <authorList>
            <person name="Fisunov G.Y."/>
            <person name="Alexeev D.G."/>
            <person name="Bazaleev N.A."/>
            <person name="Ladygina V.G."/>
            <person name="Galyamina M.A."/>
            <person name="Kondratov I.G."/>
            <person name="Zhukova N.A."/>
            <person name="Serebryakova M.V."/>
            <person name="Demina I.A."/>
            <person name="Govorun V.M."/>
        </authorList>
    </citation>
    <scope>NUCLEOTIDE SEQUENCE [LARGE SCALE GENOMIC DNA]</scope>
    <source>
        <strain evidence="1 2">S6</strain>
    </source>
</reference>
<accession>A0A0F6CKJ5</accession>
<organism evidence="1 2">
    <name type="scientific">Mycoplasmoides gallisepticum S6</name>
    <dbReference type="NCBI Taxonomy" id="1006581"/>
    <lineage>
        <taxon>Bacteria</taxon>
        <taxon>Bacillati</taxon>
        <taxon>Mycoplasmatota</taxon>
        <taxon>Mycoplasmoidales</taxon>
        <taxon>Mycoplasmoidaceae</taxon>
        <taxon>Mycoplasmoides</taxon>
    </lineage>
</organism>
<dbReference type="KEGG" id="mgz:GCW_01870"/>
<protein>
    <recommendedName>
        <fullName evidence="3">PD-(D/E)XK endonuclease-like domain-containing protein</fullName>
    </recommendedName>
</protein>
<sequence length="254" mass="29801">MQNKQKMSDLYKEYEHLLMNLSKTIFFGWAVTHYLKNPRLKDTGLEEFYKSNALVVKGKMSKENYIDVRKEEHPAICGGVSEYLTKIKLARNLNVDLEELKFFDDVKKQKYKNLSDEDLAFYLYEPDIIYRSGMGYTEEIKEHKNLIIDKARILSDIALKLIYSKFPTITSIDFHPAGHVLYKNKLVIKGDSDLLINNCLIDFKTKKDASISLEDRAQLFAYSINKYARDGEEYDKVYVLNPRYNYIVELVRND</sequence>
<evidence type="ECO:0000313" key="2">
    <source>
        <dbReference type="Proteomes" id="UP000018735"/>
    </source>
</evidence>
<dbReference type="Proteomes" id="UP000018735">
    <property type="component" value="Chromosome"/>
</dbReference>
<dbReference type="RefSeq" id="WP_011884234.1">
    <property type="nucleotide sequence ID" value="NC_023030.2"/>
</dbReference>
<dbReference type="HOGENOM" id="CLU_1110455_0_0_14"/>
<dbReference type="eggNOG" id="ENOG5030VM6">
    <property type="taxonomic scope" value="Bacteria"/>
</dbReference>
<gene>
    <name evidence="1" type="ORF">GCW_01870</name>
</gene>
<evidence type="ECO:0008006" key="3">
    <source>
        <dbReference type="Google" id="ProtNLM"/>
    </source>
</evidence>
<name>A0A0F6CKJ5_MYCGL</name>
<evidence type="ECO:0000313" key="1">
    <source>
        <dbReference type="EMBL" id="AHB99617.1"/>
    </source>
</evidence>